<feature type="domain" description="Glycosyltransferase 2-like" evidence="1">
    <location>
        <begin position="7"/>
        <end position="172"/>
    </location>
</feature>
<dbReference type="CDD" id="cd00761">
    <property type="entry name" value="Glyco_tranf_GTA_type"/>
    <property type="match status" value="1"/>
</dbReference>
<dbReference type="PANTHER" id="PTHR22916:SF3">
    <property type="entry name" value="UDP-GLCNAC:BETAGAL BETA-1,3-N-ACETYLGLUCOSAMINYLTRANSFERASE-LIKE PROTEIN 1"/>
    <property type="match status" value="1"/>
</dbReference>
<dbReference type="Gene3D" id="3.90.550.10">
    <property type="entry name" value="Spore Coat Polysaccharide Biosynthesis Protein SpsA, Chain A"/>
    <property type="match status" value="1"/>
</dbReference>
<dbReference type="InterPro" id="IPR001173">
    <property type="entry name" value="Glyco_trans_2-like"/>
</dbReference>
<dbReference type="KEGG" id="vbr:A6E01_17250"/>
<dbReference type="RefSeq" id="WP_065210830.1">
    <property type="nucleotide sequence ID" value="NZ_CP016178.1"/>
</dbReference>
<dbReference type="InterPro" id="IPR029044">
    <property type="entry name" value="Nucleotide-diphossugar_trans"/>
</dbReference>
<gene>
    <name evidence="2" type="ORF">A6E01_17250</name>
</gene>
<dbReference type="EMBL" id="CP016178">
    <property type="protein sequence ID" value="ANO34930.1"/>
    <property type="molecule type" value="Genomic_DNA"/>
</dbReference>
<organism evidence="2 3">
    <name type="scientific">Vibrio breoganii</name>
    <dbReference type="NCBI Taxonomy" id="553239"/>
    <lineage>
        <taxon>Bacteria</taxon>
        <taxon>Pseudomonadati</taxon>
        <taxon>Pseudomonadota</taxon>
        <taxon>Gammaproteobacteria</taxon>
        <taxon>Vibrionales</taxon>
        <taxon>Vibrionaceae</taxon>
        <taxon>Vibrio</taxon>
    </lineage>
</organism>
<dbReference type="SUPFAM" id="SSF53448">
    <property type="entry name" value="Nucleotide-diphospho-sugar transferases"/>
    <property type="match status" value="1"/>
</dbReference>
<accession>A0AAN0XYD1</accession>
<evidence type="ECO:0000313" key="2">
    <source>
        <dbReference type="EMBL" id="ANO34930.1"/>
    </source>
</evidence>
<evidence type="ECO:0000259" key="1">
    <source>
        <dbReference type="Pfam" id="PF00535"/>
    </source>
</evidence>
<dbReference type="Proteomes" id="UP000092018">
    <property type="component" value="Chromosome 2"/>
</dbReference>
<proteinExistence type="predicted"/>
<sequence>MGNLSVSVIITTKNRKDFVVRAIKSVFNQTLLPKEVILVDDGSDSAHVLSDSDIYNMKKSYGLDISIIYLKNLVSKGGNYSRNLGVTNSTGDIIMFLDDDDAWSNEKVATQAGILQQDVENKIGLVYTGKKFVNSIDLDKVTRKSIEGKMSNIWSGNFPGSTSGVALRRKIFDLVGGFDEKLNTLQDYDLWIRVINESRAVWDKKFNLIYTIHNSTNTQVSTNALKHIKSILRIQEKYKNEVNNLDILVRRKFLSRLNHTIARAYRRNNDPRFFKYYLKSLFLYPTLRTLVLVIYY</sequence>
<dbReference type="PANTHER" id="PTHR22916">
    <property type="entry name" value="GLYCOSYLTRANSFERASE"/>
    <property type="match status" value="1"/>
</dbReference>
<dbReference type="GO" id="GO:0016758">
    <property type="term" value="F:hexosyltransferase activity"/>
    <property type="evidence" value="ECO:0007669"/>
    <property type="project" value="UniProtKB-ARBA"/>
</dbReference>
<reference evidence="2 3" key="1">
    <citation type="submission" date="2016-06" db="EMBL/GenBank/DDBJ databases">
        <title>Adaptive Radiation by Waves of Gene Transfer Leads to Fine-Scale Resource Partitioning in Marine Microbes.</title>
        <authorList>
            <person name="Hehemann J.-H."/>
            <person name="Arevalo P."/>
            <person name="Datta M.S."/>
            <person name="Yu X."/>
            <person name="Corzett C."/>
            <person name="Henschel A."/>
            <person name="Preheim S.P."/>
            <person name="Timberlake S."/>
            <person name="Alm E.J."/>
            <person name="Polz M.F."/>
        </authorList>
    </citation>
    <scope>NUCLEOTIDE SEQUENCE [LARGE SCALE GENOMIC DNA]</scope>
    <source>
        <strain evidence="2 3">FF50</strain>
    </source>
</reference>
<name>A0AAN0XYD1_9VIBR</name>
<dbReference type="AlphaFoldDB" id="A0AAN0XYD1"/>
<protein>
    <recommendedName>
        <fullName evidence="1">Glycosyltransferase 2-like domain-containing protein</fullName>
    </recommendedName>
</protein>
<evidence type="ECO:0000313" key="3">
    <source>
        <dbReference type="Proteomes" id="UP000092018"/>
    </source>
</evidence>
<dbReference type="Pfam" id="PF00535">
    <property type="entry name" value="Glycos_transf_2"/>
    <property type="match status" value="1"/>
</dbReference>